<sequence length="55" mass="6211">MLAPAELKKDAYRELVEHLAAGRLVVDTEDFPLERAEAAWARQQKGPGRKLVIRP</sequence>
<name>A0AAE4RHG7_MYCIT</name>
<protein>
    <recommendedName>
        <fullName evidence="3">Zinc-binding dehydrogenase family protein</fullName>
    </recommendedName>
</protein>
<organism evidence="1 2">
    <name type="scientific">Mycobacterium intracellulare</name>
    <dbReference type="NCBI Taxonomy" id="1767"/>
    <lineage>
        <taxon>Bacteria</taxon>
        <taxon>Bacillati</taxon>
        <taxon>Actinomycetota</taxon>
        <taxon>Actinomycetes</taxon>
        <taxon>Mycobacteriales</taxon>
        <taxon>Mycobacteriaceae</taxon>
        <taxon>Mycobacterium</taxon>
        <taxon>Mycobacterium avium complex (MAC)</taxon>
    </lineage>
</organism>
<dbReference type="RefSeq" id="WP_317728824.1">
    <property type="nucleotide sequence ID" value="NZ_JAWLLC010000043.1"/>
</dbReference>
<reference evidence="1" key="1">
    <citation type="submission" date="2023-10" db="EMBL/GenBank/DDBJ databases">
        <title>Characterization and genome sequence of Mycobacterium intracellulare ABSURDO, a novel pathogenic isolate with three colony morphotypes that vary in growth and acid-fastness.</title>
        <authorList>
            <person name="Jude B.A."/>
            <person name="Robinson R.T."/>
        </authorList>
    </citation>
    <scope>NUCLEOTIDE SEQUENCE</scope>
    <source>
        <strain evidence="1">ABSURDO Component B</strain>
    </source>
</reference>
<evidence type="ECO:0008006" key="3">
    <source>
        <dbReference type="Google" id="ProtNLM"/>
    </source>
</evidence>
<dbReference type="Proteomes" id="UP001187143">
    <property type="component" value="Unassembled WGS sequence"/>
</dbReference>
<dbReference type="AlphaFoldDB" id="A0AAE4RHG7"/>
<gene>
    <name evidence="1" type="ORF">R4F53_26470</name>
</gene>
<comment type="caution">
    <text evidence="1">The sequence shown here is derived from an EMBL/GenBank/DDBJ whole genome shotgun (WGS) entry which is preliminary data.</text>
</comment>
<accession>A0AAE4RHG7</accession>
<evidence type="ECO:0000313" key="1">
    <source>
        <dbReference type="EMBL" id="MDV7015814.1"/>
    </source>
</evidence>
<dbReference type="EMBL" id="JAWLLD010000051">
    <property type="protein sequence ID" value="MDV7015814.1"/>
    <property type="molecule type" value="Genomic_DNA"/>
</dbReference>
<proteinExistence type="predicted"/>
<evidence type="ECO:0000313" key="2">
    <source>
        <dbReference type="Proteomes" id="UP001187143"/>
    </source>
</evidence>